<dbReference type="PANTHER" id="PTHR48081:SF8">
    <property type="entry name" value="ALPHA_BETA HYDROLASE FOLD-3 DOMAIN-CONTAINING PROTEIN-RELATED"/>
    <property type="match status" value="1"/>
</dbReference>
<dbReference type="PANTHER" id="PTHR48081">
    <property type="entry name" value="AB HYDROLASE SUPERFAMILY PROTEIN C4A8.06C"/>
    <property type="match status" value="1"/>
</dbReference>
<dbReference type="InterPro" id="IPR050300">
    <property type="entry name" value="GDXG_lipolytic_enzyme"/>
</dbReference>
<organism evidence="3 4">
    <name type="scientific">Enemella evansiae</name>
    <dbReference type="NCBI Taxonomy" id="2016499"/>
    <lineage>
        <taxon>Bacteria</taxon>
        <taxon>Bacillati</taxon>
        <taxon>Actinomycetota</taxon>
        <taxon>Actinomycetes</taxon>
        <taxon>Propionibacteriales</taxon>
        <taxon>Propionibacteriaceae</taxon>
        <taxon>Enemella</taxon>
    </lineage>
</organism>
<comment type="caution">
    <text evidence="3">The sequence shown here is derived from an EMBL/GenBank/DDBJ whole genome shotgun (WGS) entry which is preliminary data.</text>
</comment>
<dbReference type="Pfam" id="PF07859">
    <property type="entry name" value="Abhydrolase_3"/>
    <property type="match status" value="1"/>
</dbReference>
<dbReference type="GO" id="GO:0016787">
    <property type="term" value="F:hydrolase activity"/>
    <property type="evidence" value="ECO:0007669"/>
    <property type="project" value="UniProtKB-KW"/>
</dbReference>
<sequence length="362" mass="37564">MNPLAGLVDRVQEVLRARDLLEPSPVPVRPAPGQGVPEWLAAVAEIREEHNERALVAIDAAEEFGAEFFGGPPRPAGPGAGRVRRRSVRVPVDDRWLPRGEIELAPGVPAAALTPVPSLAPAVNTFRMVVHEPVDGPSVGAVVVLHGGGFWMGGGSLLDAVGDEFAAFLVDRAGLTVVTPDYRLAPEHPFPRSTSDALAAVRWLAEQGFGHDRIVLQGTSSGGNCAAAAAILARTIPGFAPLAGLILSMPALDLPESIRISDDPGSRRDLLTAWAGPNPLHHPVLSPALAPALAGLPPSLVQLATDDEIARGGAEFAAAVRSGGGRAEVESHPGTHTVAAPGVQTARWESCAVFARRVCAAA</sequence>
<reference evidence="3 4" key="1">
    <citation type="submission" date="2017-07" db="EMBL/GenBank/DDBJ databases">
        <title>Draft whole genome sequences of clinical Proprionibacteriaceae strains.</title>
        <authorList>
            <person name="Bernier A.-M."/>
            <person name="Bernard K."/>
            <person name="Domingo M.-C."/>
        </authorList>
    </citation>
    <scope>NUCLEOTIDE SEQUENCE [LARGE SCALE GENOMIC DNA]</scope>
    <source>
        <strain evidence="3 4">NML 030167</strain>
    </source>
</reference>
<dbReference type="EMBL" id="NMVO01000017">
    <property type="protein sequence ID" value="OYO09710.1"/>
    <property type="molecule type" value="Genomic_DNA"/>
</dbReference>
<evidence type="ECO:0000313" key="3">
    <source>
        <dbReference type="EMBL" id="OYO09710.1"/>
    </source>
</evidence>
<dbReference type="InterPro" id="IPR029058">
    <property type="entry name" value="AB_hydrolase_fold"/>
</dbReference>
<dbReference type="Gene3D" id="3.40.50.1820">
    <property type="entry name" value="alpha/beta hydrolase"/>
    <property type="match status" value="1"/>
</dbReference>
<keyword evidence="4" id="KW-1185">Reference proteome</keyword>
<dbReference type="Proteomes" id="UP000215896">
    <property type="component" value="Unassembled WGS sequence"/>
</dbReference>
<protein>
    <recommendedName>
        <fullName evidence="2">Alpha/beta hydrolase fold-3 domain-containing protein</fullName>
    </recommendedName>
</protein>
<feature type="domain" description="Alpha/beta hydrolase fold-3" evidence="2">
    <location>
        <begin position="142"/>
        <end position="335"/>
    </location>
</feature>
<gene>
    <name evidence="3" type="ORF">CGZ94_18855</name>
</gene>
<keyword evidence="1" id="KW-0378">Hydrolase</keyword>
<dbReference type="RefSeq" id="WP_094406718.1">
    <property type="nucleotide sequence ID" value="NZ_NMVO01000017.1"/>
</dbReference>
<dbReference type="OrthoDB" id="3181909at2"/>
<proteinExistence type="predicted"/>
<evidence type="ECO:0000256" key="1">
    <source>
        <dbReference type="ARBA" id="ARBA00022801"/>
    </source>
</evidence>
<name>A0A255G1A3_9ACTN</name>
<evidence type="ECO:0000259" key="2">
    <source>
        <dbReference type="Pfam" id="PF07859"/>
    </source>
</evidence>
<dbReference type="InterPro" id="IPR013094">
    <property type="entry name" value="AB_hydrolase_3"/>
</dbReference>
<evidence type="ECO:0000313" key="4">
    <source>
        <dbReference type="Proteomes" id="UP000215896"/>
    </source>
</evidence>
<dbReference type="AlphaFoldDB" id="A0A255G1A3"/>
<accession>A0A255G1A3</accession>
<dbReference type="SUPFAM" id="SSF53474">
    <property type="entry name" value="alpha/beta-Hydrolases"/>
    <property type="match status" value="1"/>
</dbReference>